<evidence type="ECO:0000256" key="1">
    <source>
        <dbReference type="ARBA" id="ARBA00004141"/>
    </source>
</evidence>
<keyword evidence="3 5" id="KW-1133">Transmembrane helix</keyword>
<evidence type="ECO:0000313" key="6">
    <source>
        <dbReference type="EMBL" id="SCL51169.1"/>
    </source>
</evidence>
<protein>
    <submittedName>
        <fullName evidence="6">DoxX-like family protein</fullName>
    </submittedName>
</protein>
<dbReference type="RefSeq" id="WP_091308174.1">
    <property type="nucleotide sequence ID" value="NZ_FMIB01000002.1"/>
</dbReference>
<dbReference type="InterPro" id="IPR032808">
    <property type="entry name" value="DoxX"/>
</dbReference>
<keyword evidence="7" id="KW-1185">Reference proteome</keyword>
<keyword evidence="2 5" id="KW-0812">Transmembrane</keyword>
<dbReference type="AlphaFoldDB" id="A0A1C6UBC8"/>
<comment type="subcellular location">
    <subcellularLocation>
        <location evidence="1">Membrane</location>
        <topology evidence="1">Multi-pass membrane protein</topology>
    </subcellularLocation>
</comment>
<proteinExistence type="predicted"/>
<organism evidence="6 7">
    <name type="scientific">Micromonospora chersina</name>
    <dbReference type="NCBI Taxonomy" id="47854"/>
    <lineage>
        <taxon>Bacteria</taxon>
        <taxon>Bacillati</taxon>
        <taxon>Actinomycetota</taxon>
        <taxon>Actinomycetes</taxon>
        <taxon>Micromonosporales</taxon>
        <taxon>Micromonosporaceae</taxon>
        <taxon>Micromonospora</taxon>
    </lineage>
</organism>
<evidence type="ECO:0000256" key="3">
    <source>
        <dbReference type="ARBA" id="ARBA00022989"/>
    </source>
</evidence>
<reference evidence="7" key="1">
    <citation type="submission" date="2016-06" db="EMBL/GenBank/DDBJ databases">
        <authorList>
            <person name="Varghese N."/>
            <person name="Submissions Spin"/>
        </authorList>
    </citation>
    <scope>NUCLEOTIDE SEQUENCE [LARGE SCALE GENOMIC DNA]</scope>
    <source>
        <strain evidence="7">DSM 44151</strain>
    </source>
</reference>
<evidence type="ECO:0000313" key="7">
    <source>
        <dbReference type="Proteomes" id="UP000198605"/>
    </source>
</evidence>
<sequence length="117" mass="11881">MTIAAAILAVLLALVFLALGTAKVLALRPMRELAAEAGFTVAAYRRIGLLEVAGAVGLLIGLFAPLIGALAGAGLLLLLAGALVVHLRKGDGPQKYAPALVCGLLVAAYLVLQVLTR</sequence>
<evidence type="ECO:0000256" key="4">
    <source>
        <dbReference type="ARBA" id="ARBA00023136"/>
    </source>
</evidence>
<name>A0A1C6UBC8_9ACTN</name>
<dbReference type="STRING" id="47854.GA0070603_1144"/>
<dbReference type="EMBL" id="FMIB01000002">
    <property type="protein sequence ID" value="SCL51169.1"/>
    <property type="molecule type" value="Genomic_DNA"/>
</dbReference>
<dbReference type="GO" id="GO:0016020">
    <property type="term" value="C:membrane"/>
    <property type="evidence" value="ECO:0007669"/>
    <property type="project" value="UniProtKB-SubCell"/>
</dbReference>
<gene>
    <name evidence="6" type="ORF">GA0070603_1144</name>
</gene>
<evidence type="ECO:0000256" key="5">
    <source>
        <dbReference type="SAM" id="Phobius"/>
    </source>
</evidence>
<evidence type="ECO:0000256" key="2">
    <source>
        <dbReference type="ARBA" id="ARBA00022692"/>
    </source>
</evidence>
<dbReference type="Pfam" id="PF13564">
    <property type="entry name" value="DoxX_2"/>
    <property type="match status" value="1"/>
</dbReference>
<dbReference type="Proteomes" id="UP000198605">
    <property type="component" value="Unassembled WGS sequence"/>
</dbReference>
<accession>A0A1C6UBC8</accession>
<feature type="transmembrane region" description="Helical" evidence="5">
    <location>
        <begin position="58"/>
        <end position="84"/>
    </location>
</feature>
<keyword evidence="4 5" id="KW-0472">Membrane</keyword>
<dbReference type="GeneID" id="43277810"/>
<feature type="transmembrane region" description="Helical" evidence="5">
    <location>
        <begin position="96"/>
        <end position="115"/>
    </location>
</feature>